<evidence type="ECO:0000256" key="1">
    <source>
        <dbReference type="ARBA" id="ARBA00004173"/>
    </source>
</evidence>
<keyword evidence="5" id="KW-0560">Oxidoreductase</keyword>
<evidence type="ECO:0000256" key="10">
    <source>
        <dbReference type="ARBA" id="ARBA00038959"/>
    </source>
</evidence>
<reference evidence="12" key="1">
    <citation type="submission" date="2017-12" db="EMBL/GenBank/DDBJ databases">
        <title>High-resolution comparative analysis of great ape genomes.</title>
        <authorList>
            <person name="Pollen A."/>
            <person name="Hastie A."/>
            <person name="Hormozdiari F."/>
            <person name="Dougherty M."/>
            <person name="Liu R."/>
            <person name="Chaisson M."/>
            <person name="Hoppe E."/>
            <person name="Hill C."/>
            <person name="Pang A."/>
            <person name="Hillier L."/>
            <person name="Baker C."/>
            <person name="Armstrong J."/>
            <person name="Shendure J."/>
            <person name="Paten B."/>
            <person name="Wilson R."/>
            <person name="Chao H."/>
            <person name="Schneider V."/>
            <person name="Ventura M."/>
            <person name="Kronenberg Z."/>
            <person name="Murali S."/>
            <person name="Gordon D."/>
            <person name="Cantsilieris S."/>
            <person name="Munson K."/>
            <person name="Nelson B."/>
            <person name="Raja A."/>
            <person name="Underwood J."/>
            <person name="Diekhans M."/>
            <person name="Fiddes I."/>
            <person name="Haussler D."/>
            <person name="Eichler E."/>
        </authorList>
    </citation>
    <scope>NUCLEOTIDE SEQUENCE [LARGE SCALE GENOMIC DNA]</scope>
    <source>
        <strain evidence="12">Susie</strain>
    </source>
</reference>
<comment type="subunit">
    <text evidence="4">Homotetramer.</text>
</comment>
<evidence type="ECO:0000256" key="8">
    <source>
        <dbReference type="ARBA" id="ARBA00023128"/>
    </source>
</evidence>
<dbReference type="GO" id="GO:0005739">
    <property type="term" value="C:mitochondrion"/>
    <property type="evidence" value="ECO:0007669"/>
    <property type="project" value="UniProtKB-SubCell"/>
</dbReference>
<comment type="subcellular location">
    <subcellularLocation>
        <location evidence="2">Membrane</location>
    </subcellularLocation>
    <subcellularLocation>
        <location evidence="1">Mitochondrion</location>
    </subcellularLocation>
</comment>
<evidence type="ECO:0000256" key="11">
    <source>
        <dbReference type="ARBA" id="ARBA00049550"/>
    </source>
</evidence>
<comment type="catalytic activity">
    <reaction evidence="11">
        <text>(R)-3-hydroxybutanoate + NAD(+) = acetoacetate + NADH + H(+)</text>
        <dbReference type="Rhea" id="RHEA:20521"/>
        <dbReference type="ChEBI" id="CHEBI:10983"/>
        <dbReference type="ChEBI" id="CHEBI:13705"/>
        <dbReference type="ChEBI" id="CHEBI:15378"/>
        <dbReference type="ChEBI" id="CHEBI:57540"/>
        <dbReference type="ChEBI" id="CHEBI:57945"/>
        <dbReference type="EC" id="1.1.1.30"/>
    </reaction>
</comment>
<dbReference type="GO" id="GO:0016020">
    <property type="term" value="C:membrane"/>
    <property type="evidence" value="ECO:0007669"/>
    <property type="project" value="UniProtKB-SubCell"/>
</dbReference>
<dbReference type="GO" id="GO:0003858">
    <property type="term" value="F:3-hydroxybutyrate dehydrogenase activity"/>
    <property type="evidence" value="ECO:0007669"/>
    <property type="project" value="UniProtKB-EC"/>
</dbReference>
<dbReference type="EC" id="1.1.1.30" evidence="10"/>
<organism evidence="12">
    <name type="scientific">Pongo abelii</name>
    <name type="common">Sumatran orangutan</name>
    <name type="synonym">Pongo pygmaeus abelii</name>
    <dbReference type="NCBI Taxonomy" id="9601"/>
    <lineage>
        <taxon>Eukaryota</taxon>
        <taxon>Metazoa</taxon>
        <taxon>Chordata</taxon>
        <taxon>Craniata</taxon>
        <taxon>Vertebrata</taxon>
        <taxon>Euteleostomi</taxon>
        <taxon>Mammalia</taxon>
        <taxon>Eutheria</taxon>
        <taxon>Euarchontoglires</taxon>
        <taxon>Primates</taxon>
        <taxon>Haplorrhini</taxon>
        <taxon>Catarrhini</taxon>
        <taxon>Hominidae</taxon>
        <taxon>Pongo</taxon>
    </lineage>
</organism>
<evidence type="ECO:0000256" key="6">
    <source>
        <dbReference type="ARBA" id="ARBA00023027"/>
    </source>
</evidence>
<protein>
    <recommendedName>
        <fullName evidence="10">3-hydroxybutyrate dehydrogenase</fullName>
        <ecNumber evidence="10">1.1.1.30</ecNumber>
    </recommendedName>
</protein>
<keyword evidence="6" id="KW-0520">NAD</keyword>
<dbReference type="SUPFAM" id="SSF51735">
    <property type="entry name" value="NAD(P)-binding Rossmann-fold domains"/>
    <property type="match status" value="1"/>
</dbReference>
<gene>
    <name evidence="12" type="ORF">CR201_G0055275</name>
</gene>
<feature type="non-terminal residue" evidence="12">
    <location>
        <position position="89"/>
    </location>
</feature>
<sequence>MLATRLSRPLSRLPGKTLSACDRENGARRPLLLGSTYFIPIGHRTYAGAVEPVGSKAVLVTGCDSGFGFSLAKHLHSKGFLVFAGCLMK</sequence>
<evidence type="ECO:0000313" key="12">
    <source>
        <dbReference type="EMBL" id="PNJ01956.1"/>
    </source>
</evidence>
<dbReference type="PANTHER" id="PTHR43313">
    <property type="entry name" value="SHORT-CHAIN DEHYDROGENASE/REDUCTASE FAMILY 9C"/>
    <property type="match status" value="1"/>
</dbReference>
<keyword evidence="8" id="KW-0496">Mitochondrion</keyword>
<evidence type="ECO:0000256" key="2">
    <source>
        <dbReference type="ARBA" id="ARBA00004370"/>
    </source>
</evidence>
<evidence type="ECO:0000256" key="4">
    <source>
        <dbReference type="ARBA" id="ARBA00011881"/>
    </source>
</evidence>
<name>A0A2J8R0B4_PONAB</name>
<accession>A0A2J8R0B4</accession>
<evidence type="ECO:0000256" key="9">
    <source>
        <dbReference type="ARBA" id="ARBA00023136"/>
    </source>
</evidence>
<dbReference type="AlphaFoldDB" id="A0A2J8R0B4"/>
<dbReference type="EMBL" id="NDHI03003895">
    <property type="protein sequence ID" value="PNJ01956.1"/>
    <property type="molecule type" value="Genomic_DNA"/>
</dbReference>
<dbReference type="InterPro" id="IPR036291">
    <property type="entry name" value="NAD(P)-bd_dom_sf"/>
</dbReference>
<proteinExistence type="inferred from homology"/>
<dbReference type="GO" id="GO:0008202">
    <property type="term" value="P:steroid metabolic process"/>
    <property type="evidence" value="ECO:0007669"/>
    <property type="project" value="TreeGrafter"/>
</dbReference>
<evidence type="ECO:0000256" key="5">
    <source>
        <dbReference type="ARBA" id="ARBA00023002"/>
    </source>
</evidence>
<keyword evidence="9" id="KW-0472">Membrane</keyword>
<keyword evidence="7" id="KW-0443">Lipid metabolism</keyword>
<comment type="similarity">
    <text evidence="3">Belongs to the short-chain dehydrogenases/reductases (SDR) family.</text>
</comment>
<evidence type="ECO:0000256" key="7">
    <source>
        <dbReference type="ARBA" id="ARBA00023098"/>
    </source>
</evidence>
<dbReference type="PANTHER" id="PTHR43313:SF25">
    <property type="entry name" value="D-BETA-HYDROXYBUTYRATE DEHYDROGENASE, MITOCHONDRIAL"/>
    <property type="match status" value="1"/>
</dbReference>
<comment type="caution">
    <text evidence="12">The sequence shown here is derived from an EMBL/GenBank/DDBJ whole genome shotgun (WGS) entry which is preliminary data.</text>
</comment>
<evidence type="ECO:0000256" key="3">
    <source>
        <dbReference type="ARBA" id="ARBA00006484"/>
    </source>
</evidence>
<dbReference type="Gene3D" id="3.40.50.720">
    <property type="entry name" value="NAD(P)-binding Rossmann-like Domain"/>
    <property type="match status" value="1"/>
</dbReference>